<reference evidence="2" key="1">
    <citation type="submission" date="2012-03" db="EMBL/GenBank/DDBJ databases">
        <title>Complete genome of Caldisphaera lagunensis DSM 15908.</title>
        <authorList>
            <person name="Lucas S."/>
            <person name="Copeland A."/>
            <person name="Lapidus A."/>
            <person name="Glavina del Rio T."/>
            <person name="Dalin E."/>
            <person name="Tice H."/>
            <person name="Bruce D."/>
            <person name="Goodwin L."/>
            <person name="Pitluck S."/>
            <person name="Peters L."/>
            <person name="Mikhailova N."/>
            <person name="Teshima H."/>
            <person name="Kyrpides N."/>
            <person name="Mavromatis K."/>
            <person name="Ivanova N."/>
            <person name="Brettin T."/>
            <person name="Detter J.C."/>
            <person name="Han C."/>
            <person name="Larimer F."/>
            <person name="Land M."/>
            <person name="Hauser L."/>
            <person name="Markowitz V."/>
            <person name="Cheng J.-F."/>
            <person name="Hugenholtz P."/>
            <person name="Woyke T."/>
            <person name="Wu D."/>
            <person name="Spring S."/>
            <person name="Schroeder M."/>
            <person name="Brambilla E."/>
            <person name="Klenk H.-P."/>
            <person name="Eisen J.A."/>
        </authorList>
    </citation>
    <scope>NUCLEOTIDE SEQUENCE [LARGE SCALE GENOMIC DNA]</scope>
    <source>
        <strain evidence="2">DSM 15908 / JCM 11604 / IC-154</strain>
    </source>
</reference>
<dbReference type="KEGG" id="clg:Calag_0378"/>
<proteinExistence type="predicted"/>
<evidence type="ECO:0000313" key="1">
    <source>
        <dbReference type="EMBL" id="AFZ70152.1"/>
    </source>
</evidence>
<dbReference type="EMBL" id="CP003378">
    <property type="protein sequence ID" value="AFZ70152.1"/>
    <property type="molecule type" value="Genomic_DNA"/>
</dbReference>
<sequence length="86" mass="9967">MIKMVRDRVVMAKELKGKKDVNGKSYEYEYYTLPLNIYVKKHIIEKFGKNFVVEIDENTGVICIKPKPLEDFIGITKCPSPWASNL</sequence>
<dbReference type="eggNOG" id="arCOG08212">
    <property type="taxonomic scope" value="Archaea"/>
</dbReference>
<dbReference type="AlphaFoldDB" id="L0AAM4"/>
<organism evidence="1 2">
    <name type="scientific">Caldisphaera lagunensis (strain DSM 15908 / JCM 11604 / ANMR 0165 / IC-154)</name>
    <dbReference type="NCBI Taxonomy" id="1056495"/>
    <lineage>
        <taxon>Archaea</taxon>
        <taxon>Thermoproteota</taxon>
        <taxon>Thermoprotei</taxon>
        <taxon>Acidilobales</taxon>
        <taxon>Caldisphaeraceae</taxon>
        <taxon>Caldisphaera</taxon>
    </lineage>
</organism>
<evidence type="ECO:0000313" key="2">
    <source>
        <dbReference type="Proteomes" id="UP000010469"/>
    </source>
</evidence>
<dbReference type="InParanoid" id="L0AAM4"/>
<gene>
    <name evidence="1" type="ordered locus">Calag_0378</name>
</gene>
<dbReference type="STRING" id="1056495.Calag_0378"/>
<keyword evidence="2" id="KW-1185">Reference proteome</keyword>
<accession>L0AAM4</accession>
<dbReference type="Proteomes" id="UP000010469">
    <property type="component" value="Chromosome"/>
</dbReference>
<name>L0AAM4_CALLD</name>
<dbReference type="HOGENOM" id="CLU_187342_0_0_2"/>
<protein>
    <submittedName>
        <fullName evidence="1">Uncharacterized protein</fullName>
    </submittedName>
</protein>